<evidence type="ECO:0000256" key="2">
    <source>
        <dbReference type="ARBA" id="ARBA00022908"/>
    </source>
</evidence>
<dbReference type="SUPFAM" id="SSF56349">
    <property type="entry name" value="DNA breaking-rejoining enzymes"/>
    <property type="match status" value="1"/>
</dbReference>
<dbReference type="Proteomes" id="UP000233549">
    <property type="component" value="Unassembled WGS sequence"/>
</dbReference>
<gene>
    <name evidence="9" type="ORF">CWS33_23390</name>
    <name evidence="8" type="ORF">G3V95_26585</name>
    <name evidence="6" type="ORF">GNZ05_24935</name>
    <name evidence="7" type="ORF">GQM04_07695</name>
</gene>
<protein>
    <submittedName>
        <fullName evidence="7">DUF4102 domain-containing protein</fullName>
    </submittedName>
    <submittedName>
        <fullName evidence="8">Integrase arm-type DNA-binding domain-containing protein</fullName>
    </submittedName>
</protein>
<dbReference type="InterPro" id="IPR038488">
    <property type="entry name" value="Integrase_DNA-bd_sf"/>
</dbReference>
<dbReference type="PANTHER" id="PTHR30629:SF6">
    <property type="entry name" value="PROPHAGE INTEGRASE INTA-RELATED"/>
    <property type="match status" value="1"/>
</dbReference>
<dbReference type="EMBL" id="WTMY01000047">
    <property type="protein sequence ID" value="MWL45403.1"/>
    <property type="molecule type" value="Genomic_DNA"/>
</dbReference>
<reference evidence="9 10" key="1">
    <citation type="submission" date="2017-12" db="EMBL/GenBank/DDBJ databases">
        <title>Rapid rising of carbapenem-resistant Enterobacteriaceae(CRE) and emergence of colistin resistance genemcr-1 in CRE in the hospital of Henan, China.</title>
        <authorList>
            <person name="Sun Q."/>
            <person name="Zhang R."/>
            <person name="Li Y."/>
            <person name="Shen Y."/>
            <person name="Zhang Y."/>
            <person name="Yang J."/>
            <person name="Shu L."/>
            <person name="Zhou H."/>
            <person name="Wang Y."/>
            <person name="Wang B."/>
            <person name="Shen Z."/>
        </authorList>
    </citation>
    <scope>NUCLEOTIDE SEQUENCE [LARGE SCALE GENOMIC DNA]</scope>
    <source>
        <strain evidence="9 10">3512</strain>
    </source>
</reference>
<evidence type="ECO:0000313" key="8">
    <source>
        <dbReference type="EMBL" id="NEM88951.1"/>
    </source>
</evidence>
<feature type="domain" description="Integrase DNA-binding" evidence="4">
    <location>
        <begin position="8"/>
        <end position="95"/>
    </location>
</feature>
<dbReference type="Proteomes" id="UP000469708">
    <property type="component" value="Unassembled WGS sequence"/>
</dbReference>
<evidence type="ECO:0000256" key="1">
    <source>
        <dbReference type="ARBA" id="ARBA00008857"/>
    </source>
</evidence>
<evidence type="ECO:0000256" key="3">
    <source>
        <dbReference type="ARBA" id="ARBA00023125"/>
    </source>
</evidence>
<dbReference type="Gene3D" id="1.10.150.130">
    <property type="match status" value="1"/>
</dbReference>
<dbReference type="EMBL" id="WOET01000031">
    <property type="protein sequence ID" value="MUM75376.1"/>
    <property type="molecule type" value="Genomic_DNA"/>
</dbReference>
<dbReference type="Pfam" id="PF22022">
    <property type="entry name" value="Phage_int_M"/>
    <property type="match status" value="1"/>
</dbReference>
<dbReference type="PANTHER" id="PTHR30629">
    <property type="entry name" value="PROPHAGE INTEGRASE"/>
    <property type="match status" value="1"/>
</dbReference>
<evidence type="ECO:0000259" key="5">
    <source>
        <dbReference type="Pfam" id="PF22022"/>
    </source>
</evidence>
<dbReference type="InterPro" id="IPR050808">
    <property type="entry name" value="Phage_Integrase"/>
</dbReference>
<name>A0A2J1D853_ECOLX</name>
<keyword evidence="2" id="KW-0229">DNA integration</keyword>
<proteinExistence type="inferred from homology"/>
<sequence>MAVLTPPLSASEVQKAKPAAKDYELFDGQGLTLFVRTTGKKIWRFRYKRPGSTTRTTITLGYYPVMSLASARTLHAEKLALLVQGVDPGKQAREAAAQEKIATDSLFINVATKWFALKKTRGISDVHADDIWKSLEKDVFPAIGQTPVTELKAHTLIAALEPVRARGALETLRRLTQRINEVTSPDIS</sequence>
<evidence type="ECO:0000259" key="4">
    <source>
        <dbReference type="Pfam" id="PF13356"/>
    </source>
</evidence>
<feature type="domain" description="Phage integrase central" evidence="5">
    <location>
        <begin position="107"/>
        <end position="183"/>
    </location>
</feature>
<evidence type="ECO:0000313" key="13">
    <source>
        <dbReference type="Proteomes" id="UP000490727"/>
    </source>
</evidence>
<evidence type="ECO:0000313" key="11">
    <source>
        <dbReference type="Proteomes" id="UP000469708"/>
    </source>
</evidence>
<dbReference type="Proteomes" id="UP000487258">
    <property type="component" value="Unassembled WGS sequence"/>
</dbReference>
<reference evidence="6 13" key="2">
    <citation type="submission" date="2019-11" db="EMBL/GenBank/DDBJ databases">
        <title>Whole genome sequence analysis of environmental Escherichia coli from the feces of straw-necked ibis (Threskiornis spinicollis) nesting on inland wetlands.</title>
        <authorList>
            <person name="Wyrsch E.R."/>
            <person name="Roy Chowdhury P."/>
            <person name="Wallis L."/>
            <person name="Cummins M.L."/>
            <person name="Zingali T."/>
            <person name="Brandis K.J."/>
            <person name="Djordjevic S.P."/>
        </authorList>
    </citation>
    <scope>NUCLEOTIDE SEQUENCE [LARGE SCALE GENOMIC DNA]</scope>
    <source>
        <strain evidence="6 13">IBS12</strain>
    </source>
</reference>
<dbReference type="Pfam" id="PF13356">
    <property type="entry name" value="Arm-DNA-bind_3"/>
    <property type="match status" value="1"/>
</dbReference>
<dbReference type="InterPro" id="IPR011010">
    <property type="entry name" value="DNA_brk_join_enz"/>
</dbReference>
<dbReference type="GO" id="GO:0003677">
    <property type="term" value="F:DNA binding"/>
    <property type="evidence" value="ECO:0007669"/>
    <property type="project" value="UniProtKB-KW"/>
</dbReference>
<comment type="similarity">
    <text evidence="1">Belongs to the 'phage' integrase family.</text>
</comment>
<organism evidence="7 12">
    <name type="scientific">Escherichia coli</name>
    <dbReference type="NCBI Taxonomy" id="562"/>
    <lineage>
        <taxon>Bacteria</taxon>
        <taxon>Pseudomonadati</taxon>
        <taxon>Pseudomonadota</taxon>
        <taxon>Gammaproteobacteria</taxon>
        <taxon>Enterobacterales</taxon>
        <taxon>Enterobacteriaceae</taxon>
        <taxon>Escherichia</taxon>
    </lineage>
</organism>
<reference evidence="7 12" key="3">
    <citation type="submission" date="2019-12" db="EMBL/GenBank/DDBJ databases">
        <title>Enteriobacteria Tanzani isolates_10432.</title>
        <authorList>
            <person name="Subbiah M."/>
            <person name="Call D."/>
        </authorList>
    </citation>
    <scope>NUCLEOTIDE SEQUENCE [LARGE SCALE GENOMIC DNA]</scope>
    <source>
        <strain evidence="7 12">10432wF6</strain>
    </source>
</reference>
<dbReference type="InterPro" id="IPR010998">
    <property type="entry name" value="Integrase_recombinase_N"/>
</dbReference>
<dbReference type="AlphaFoldDB" id="A0A2J1D853"/>
<dbReference type="EMBL" id="PITP01000034">
    <property type="protein sequence ID" value="PKD86520.1"/>
    <property type="molecule type" value="Genomic_DNA"/>
</dbReference>
<dbReference type="InterPro" id="IPR053876">
    <property type="entry name" value="Phage_int_M"/>
</dbReference>
<dbReference type="GO" id="GO:0015074">
    <property type="term" value="P:DNA integration"/>
    <property type="evidence" value="ECO:0007669"/>
    <property type="project" value="UniProtKB-KW"/>
</dbReference>
<dbReference type="EMBL" id="JAAGYI010000195">
    <property type="protein sequence ID" value="NEM88951.1"/>
    <property type="molecule type" value="Genomic_DNA"/>
</dbReference>
<accession>A0A2J1D853</accession>
<evidence type="ECO:0000313" key="10">
    <source>
        <dbReference type="Proteomes" id="UP000233549"/>
    </source>
</evidence>
<dbReference type="Proteomes" id="UP000490727">
    <property type="component" value="Unassembled WGS sequence"/>
</dbReference>
<evidence type="ECO:0000313" key="9">
    <source>
        <dbReference type="EMBL" id="PKD86520.1"/>
    </source>
</evidence>
<evidence type="ECO:0000313" key="7">
    <source>
        <dbReference type="EMBL" id="MWL45403.1"/>
    </source>
</evidence>
<reference evidence="8 11" key="4">
    <citation type="submission" date="2020-02" db="EMBL/GenBank/DDBJ databases">
        <authorList>
            <person name="Subbiah M."/>
            <person name="Call D."/>
        </authorList>
    </citation>
    <scope>NUCLEOTIDE SEQUENCE [LARGE SCALE GENOMIC DNA]</scope>
    <source>
        <strain evidence="8 11">8375wC2</strain>
    </source>
</reference>
<evidence type="ECO:0000313" key="12">
    <source>
        <dbReference type="Proteomes" id="UP000487258"/>
    </source>
</evidence>
<dbReference type="InterPro" id="IPR025166">
    <property type="entry name" value="Integrase_DNA_bind_dom"/>
</dbReference>
<keyword evidence="3 8" id="KW-0238">DNA-binding</keyword>
<comment type="caution">
    <text evidence="7">The sequence shown here is derived from an EMBL/GenBank/DDBJ whole genome shotgun (WGS) entry which is preliminary data.</text>
</comment>
<dbReference type="Gene3D" id="3.30.160.390">
    <property type="entry name" value="Integrase, DNA-binding domain"/>
    <property type="match status" value="1"/>
</dbReference>
<dbReference type="RefSeq" id="WP_000279885.1">
    <property type="nucleotide sequence ID" value="NZ_AP022036.1"/>
</dbReference>
<evidence type="ECO:0000313" key="6">
    <source>
        <dbReference type="EMBL" id="MUM75376.1"/>
    </source>
</evidence>